<feature type="signal peptide" evidence="1">
    <location>
        <begin position="1"/>
        <end position="21"/>
    </location>
</feature>
<dbReference type="Gene3D" id="1.10.150.320">
    <property type="entry name" value="Photosystem II 12 kDa extrinsic protein"/>
    <property type="match status" value="1"/>
</dbReference>
<reference evidence="2 3" key="1">
    <citation type="submission" date="2020-02" db="EMBL/GenBank/DDBJ databases">
        <title>Aliifodinibius halophilus 2W32, complete genome.</title>
        <authorList>
            <person name="Li Y."/>
            <person name="Wu S."/>
        </authorList>
    </citation>
    <scope>NUCLEOTIDE SEQUENCE [LARGE SCALE GENOMIC DNA]</scope>
    <source>
        <strain evidence="2 3">2W32</strain>
    </source>
</reference>
<evidence type="ECO:0000256" key="1">
    <source>
        <dbReference type="SAM" id="SignalP"/>
    </source>
</evidence>
<dbReference type="RefSeq" id="WP_165266888.1">
    <property type="nucleotide sequence ID" value="NZ_JAALLS010000005.1"/>
</dbReference>
<dbReference type="SUPFAM" id="SSF47781">
    <property type="entry name" value="RuvA domain 2-like"/>
    <property type="match status" value="1"/>
</dbReference>
<dbReference type="PANTHER" id="PTHR21180">
    <property type="entry name" value="ENDONUCLEASE/EXONUCLEASE/PHOSPHATASE FAMILY DOMAIN-CONTAINING PROTEIN 1"/>
    <property type="match status" value="1"/>
</dbReference>
<proteinExistence type="predicted"/>
<keyword evidence="3" id="KW-1185">Reference proteome</keyword>
<comment type="caution">
    <text evidence="2">The sequence shown here is derived from an EMBL/GenBank/DDBJ whole genome shotgun (WGS) entry which is preliminary data.</text>
</comment>
<protein>
    <submittedName>
        <fullName evidence="2">Helix-hairpin-helix domain-containing protein</fullName>
    </submittedName>
</protein>
<evidence type="ECO:0000313" key="2">
    <source>
        <dbReference type="EMBL" id="NGP87802.1"/>
    </source>
</evidence>
<sequence length="685" mass="77302">MQQRFYFIVVLLFLGPLVVQGQQQDSTQSEVQDDLEEALEVFDPQSSGADAEQLTQLLQELAANPVNINSAGINALLQVPGLNLKTARAIIDYRTSVKPFETVNELDEVSGIGRVTLEKMRPYVTPGRGIELSKALFTDYRYWTTDGRFQAFSRYQQDIQKAEGYNKHPDDGGYVGNRIKYYQRFGYQSDHISLNLTQEKDPGEQLVGPTKFDHRSWHVALEDNGKLQMLVGGDYSLAFGQGLVLWSGAAFGKGSDVIGAVSRNGRGIKPYTSAQETNFYRGGAVTYGGKLQLTGFYSNRRRSASVISDDTTRFPGTDGYKRTANEFRQEDNLGHKLYGGHIQMEFPFGIVGATGYKTTFDHVIAASDRAYAQYDFEGRENSAFGVDYTLLLGPAVVFGEAARTENGGLGFITGVESGIGEDTEMTLAYRHYQKNFQSILGNGFGEVSGQPKNEQGVYLGIQHTIGDKVTLFGYFDQFRFPSARFGTNQPTQGYDWLGKAEVEVSSNLNFYLQFRSEIEDDEYEVTDRFGRKQQRLGSSRRSTYRAHLEYQVNPKVRLRSRGELVQSKQAGEELELGYLIYQDIRFQLRDNLQLDARLSMFDTESFDTRVYQFENDLLYVFASQALFDKGQRMYALLNYEPFDFLELWAKFGITVYEDKQVIGSGLNQVEGDTRSEVGIQARLKF</sequence>
<dbReference type="Pfam" id="PF12836">
    <property type="entry name" value="HHH_3"/>
    <property type="match status" value="1"/>
</dbReference>
<keyword evidence="1" id="KW-0732">Signal</keyword>
<dbReference type="AlphaFoldDB" id="A0A6M1TC42"/>
<feature type="chain" id="PRO_5026868041" evidence="1">
    <location>
        <begin position="22"/>
        <end position="685"/>
    </location>
</feature>
<evidence type="ECO:0000313" key="3">
    <source>
        <dbReference type="Proteomes" id="UP000479132"/>
    </source>
</evidence>
<dbReference type="PANTHER" id="PTHR21180:SF32">
    <property type="entry name" value="ENDONUCLEASE_EXONUCLEASE_PHOSPHATASE FAMILY DOMAIN-CONTAINING PROTEIN 1"/>
    <property type="match status" value="1"/>
</dbReference>
<name>A0A6M1TC42_9BACT</name>
<dbReference type="InterPro" id="IPR051675">
    <property type="entry name" value="Endo/Exo/Phosphatase_dom_1"/>
</dbReference>
<dbReference type="EMBL" id="JAALLS010000005">
    <property type="protein sequence ID" value="NGP87802.1"/>
    <property type="molecule type" value="Genomic_DNA"/>
</dbReference>
<dbReference type="Proteomes" id="UP000479132">
    <property type="component" value="Unassembled WGS sequence"/>
</dbReference>
<dbReference type="InterPro" id="IPR010994">
    <property type="entry name" value="RuvA_2-like"/>
</dbReference>
<gene>
    <name evidence="2" type="ORF">G3569_05520</name>
</gene>
<accession>A0A6M1TC42</accession>
<organism evidence="2 3">
    <name type="scientific">Fodinibius halophilus</name>
    <dbReference type="NCBI Taxonomy" id="1736908"/>
    <lineage>
        <taxon>Bacteria</taxon>
        <taxon>Pseudomonadati</taxon>
        <taxon>Balneolota</taxon>
        <taxon>Balneolia</taxon>
        <taxon>Balneolales</taxon>
        <taxon>Balneolaceae</taxon>
        <taxon>Fodinibius</taxon>
    </lineage>
</organism>